<organism evidence="2 3">
    <name type="scientific">Solirubrum puertoriconensis</name>
    <dbReference type="NCBI Taxonomy" id="1751427"/>
    <lineage>
        <taxon>Bacteria</taxon>
        <taxon>Pseudomonadati</taxon>
        <taxon>Bacteroidota</taxon>
        <taxon>Cytophagia</taxon>
        <taxon>Cytophagales</taxon>
    </lineage>
</organism>
<dbReference type="EMBL" id="LNAL01000007">
    <property type="protein sequence ID" value="KUG07367.1"/>
    <property type="molecule type" value="Genomic_DNA"/>
</dbReference>
<accession>A0A9X0HK70</accession>
<keyword evidence="3" id="KW-1185">Reference proteome</keyword>
<feature type="transmembrane region" description="Helical" evidence="1">
    <location>
        <begin position="16"/>
        <end position="35"/>
    </location>
</feature>
<gene>
    <name evidence="2" type="ORF">ASU33_13495</name>
</gene>
<name>A0A9X0HK70_SOLP1</name>
<dbReference type="AlphaFoldDB" id="A0A9X0HK70"/>
<keyword evidence="1" id="KW-0472">Membrane</keyword>
<dbReference type="RefSeq" id="WP_059070992.1">
    <property type="nucleotide sequence ID" value="NZ_LNAL01000007.1"/>
</dbReference>
<dbReference type="Proteomes" id="UP000054223">
    <property type="component" value="Unassembled WGS sequence"/>
</dbReference>
<evidence type="ECO:0000313" key="2">
    <source>
        <dbReference type="EMBL" id="KUG07367.1"/>
    </source>
</evidence>
<dbReference type="OrthoDB" id="9826699at2"/>
<feature type="transmembrane region" description="Helical" evidence="1">
    <location>
        <begin position="47"/>
        <end position="65"/>
    </location>
</feature>
<reference evidence="2 3" key="1">
    <citation type="submission" date="2015-11" db="EMBL/GenBank/DDBJ databases">
        <title>Solirubrum puertoriconensis gen. nov. an environmental bacteria isolated in Puerto Rico.</title>
        <authorList>
            <person name="Cuebas-Irizarry M.F."/>
            <person name="Montalvo-Rodriguez R."/>
        </authorList>
    </citation>
    <scope>NUCLEOTIDE SEQUENCE [LARGE SCALE GENOMIC DNA]</scope>
    <source>
        <strain evidence="2 3">MC1A</strain>
    </source>
</reference>
<keyword evidence="1" id="KW-0812">Transmembrane</keyword>
<evidence type="ECO:0000313" key="3">
    <source>
        <dbReference type="Proteomes" id="UP000054223"/>
    </source>
</evidence>
<proteinExistence type="predicted"/>
<keyword evidence="1" id="KW-1133">Transmembrane helix</keyword>
<evidence type="ECO:0000256" key="1">
    <source>
        <dbReference type="SAM" id="Phobius"/>
    </source>
</evidence>
<comment type="caution">
    <text evidence="2">The sequence shown here is derived from an EMBL/GenBank/DDBJ whole genome shotgun (WGS) entry which is preliminary data.</text>
</comment>
<protein>
    <submittedName>
        <fullName evidence="2">Uncharacterized protein</fullName>
    </submittedName>
</protein>
<sequence length="124" mass="13498">MLPIDTALHNKFLKSLSYYNLIGGIVGLIILASNLPELGQSSLKIGGGIYATIFFMLSIASFGIYQKRQDPTLMGVVAIMQLPAIEYEGLKYVLSNGMLAIFGLASQGKVSLTLDALYEVKFKF</sequence>